<evidence type="ECO:0000313" key="1">
    <source>
        <dbReference type="EMBL" id="MCV9928547.1"/>
    </source>
</evidence>
<gene>
    <name evidence="1" type="ORF">OIU83_12840</name>
</gene>
<name>A0A9X2ZH37_9FLAO</name>
<organism evidence="1 2">
    <name type="scientific">Flavobacterium shii</name>
    <dbReference type="NCBI Taxonomy" id="2987687"/>
    <lineage>
        <taxon>Bacteria</taxon>
        <taxon>Pseudomonadati</taxon>
        <taxon>Bacteroidota</taxon>
        <taxon>Flavobacteriia</taxon>
        <taxon>Flavobacteriales</taxon>
        <taxon>Flavobacteriaceae</taxon>
        <taxon>Flavobacterium</taxon>
    </lineage>
</organism>
<keyword evidence="2" id="KW-1185">Reference proteome</keyword>
<reference evidence="1" key="1">
    <citation type="submission" date="2022-10" db="EMBL/GenBank/DDBJ databases">
        <title>Two novel species of Flavobacterium.</title>
        <authorList>
            <person name="Liu Q."/>
            <person name="Xin Y.-H."/>
        </authorList>
    </citation>
    <scope>NUCLEOTIDE SEQUENCE</scope>
    <source>
        <strain evidence="1">LS1R49</strain>
    </source>
</reference>
<evidence type="ECO:0000313" key="2">
    <source>
        <dbReference type="Proteomes" id="UP001151079"/>
    </source>
</evidence>
<dbReference type="EMBL" id="JAOZEW010000013">
    <property type="protein sequence ID" value="MCV9928547.1"/>
    <property type="molecule type" value="Genomic_DNA"/>
</dbReference>
<dbReference type="Gene3D" id="2.170.16.10">
    <property type="entry name" value="Hedgehog/Intein (Hint) domain"/>
    <property type="match status" value="1"/>
</dbReference>
<comment type="caution">
    <text evidence="1">The sequence shown here is derived from an EMBL/GenBank/DDBJ whole genome shotgun (WGS) entry which is preliminary data.</text>
</comment>
<protein>
    <submittedName>
        <fullName evidence="1">Uncharacterized protein</fullName>
    </submittedName>
</protein>
<sequence length="185" mass="20525">MKTNSTQPSINFKSNNLFQDTSIDTPEGIKSIDNICKGDTVLAAFVKSAKGKIKLFWSTAKVSFSIDSNPISPKSKMVYISVYDEIKKDILCSLDQPVLLANGKYTIARRLIPGQELVNKNGKPIVILSTNIAPYHGGVHHISTNSTWNNNPDGHLLLSNGIVTGDYILQLYFDQIPNQLIEERF</sequence>
<proteinExistence type="predicted"/>
<dbReference type="RefSeq" id="WP_264206659.1">
    <property type="nucleotide sequence ID" value="NZ_JAOZEW010000013.1"/>
</dbReference>
<dbReference type="AlphaFoldDB" id="A0A9X2ZH37"/>
<dbReference type="Proteomes" id="UP001151079">
    <property type="component" value="Unassembled WGS sequence"/>
</dbReference>
<accession>A0A9X2ZH37</accession>